<gene>
    <name evidence="1" type="ORF">L6164_001169</name>
</gene>
<evidence type="ECO:0000313" key="1">
    <source>
        <dbReference type="EMBL" id="KAI4357205.1"/>
    </source>
</evidence>
<dbReference type="Proteomes" id="UP000828941">
    <property type="component" value="Chromosome 1"/>
</dbReference>
<name>A0ACB9Q895_BAUVA</name>
<accession>A0ACB9Q895</accession>
<dbReference type="EMBL" id="CM039426">
    <property type="protein sequence ID" value="KAI4357205.1"/>
    <property type="molecule type" value="Genomic_DNA"/>
</dbReference>
<sequence>MMRKEDYRFRPFVLKVLPNLPPESKTHKVIVKVPAPFPYPSNHAIPWNYGVKVEMVKGKLEDQGVSQKDDGVINVGATAGFTRSGRYYLPNDIQKQKDKGKGKGVIKGNPITGRKEKDPEDLMDDEEFLKVLKHSEYNIVDQLKKTPARVSLLSLIMSSEAHRKTLQKFLDQAYVNPSITVENFDNMVNLIKKVGTISFIEDELVPGASTHTRALHIALKCAGCVVAKGKGLRAYLQGINAPVSLPENVGKQGLGYSSLVDPKENNLSDRDGMPHLCQTFTKSSDIMASLKDEELMPVVNMSGEGAGNHPWIRPFM</sequence>
<evidence type="ECO:0000313" key="2">
    <source>
        <dbReference type="Proteomes" id="UP000828941"/>
    </source>
</evidence>
<protein>
    <submittedName>
        <fullName evidence="1">Uncharacterized protein</fullName>
    </submittedName>
</protein>
<organism evidence="1 2">
    <name type="scientific">Bauhinia variegata</name>
    <name type="common">Purple orchid tree</name>
    <name type="synonym">Phanera variegata</name>
    <dbReference type="NCBI Taxonomy" id="167791"/>
    <lineage>
        <taxon>Eukaryota</taxon>
        <taxon>Viridiplantae</taxon>
        <taxon>Streptophyta</taxon>
        <taxon>Embryophyta</taxon>
        <taxon>Tracheophyta</taxon>
        <taxon>Spermatophyta</taxon>
        <taxon>Magnoliopsida</taxon>
        <taxon>eudicotyledons</taxon>
        <taxon>Gunneridae</taxon>
        <taxon>Pentapetalae</taxon>
        <taxon>rosids</taxon>
        <taxon>fabids</taxon>
        <taxon>Fabales</taxon>
        <taxon>Fabaceae</taxon>
        <taxon>Cercidoideae</taxon>
        <taxon>Cercideae</taxon>
        <taxon>Bauhiniinae</taxon>
        <taxon>Bauhinia</taxon>
    </lineage>
</organism>
<reference evidence="1 2" key="1">
    <citation type="journal article" date="2022" name="DNA Res.">
        <title>Chromosomal-level genome assembly of the orchid tree Bauhinia variegata (Leguminosae; Cercidoideae) supports the allotetraploid origin hypothesis of Bauhinia.</title>
        <authorList>
            <person name="Zhong Y."/>
            <person name="Chen Y."/>
            <person name="Zheng D."/>
            <person name="Pang J."/>
            <person name="Liu Y."/>
            <person name="Luo S."/>
            <person name="Meng S."/>
            <person name="Qian L."/>
            <person name="Wei D."/>
            <person name="Dai S."/>
            <person name="Zhou R."/>
        </authorList>
    </citation>
    <scope>NUCLEOTIDE SEQUENCE [LARGE SCALE GENOMIC DNA]</scope>
    <source>
        <strain evidence="1">BV-YZ2020</strain>
    </source>
</reference>
<proteinExistence type="predicted"/>
<comment type="caution">
    <text evidence="1">The sequence shown here is derived from an EMBL/GenBank/DDBJ whole genome shotgun (WGS) entry which is preliminary data.</text>
</comment>
<keyword evidence="2" id="KW-1185">Reference proteome</keyword>